<gene>
    <name evidence="1" type="ORF">WSS_A09012</name>
</gene>
<dbReference type="Proteomes" id="UP000005951">
    <property type="component" value="Unassembled WGS sequence"/>
</dbReference>
<sequence>MSMIDRFFVWPIIVERHLGGNARGKSFAVPDTSLKAKVTIGRELITDADGREVVTTARISLPVGTPRIPAESLVTLPDRFGGSKVRVVAEAVRDSGRPALPKFYRLDLS</sequence>
<organism evidence="1 2">
    <name type="scientific">Rhodococcus opacus M213</name>
    <dbReference type="NCBI Taxonomy" id="1129896"/>
    <lineage>
        <taxon>Bacteria</taxon>
        <taxon>Bacillati</taxon>
        <taxon>Actinomycetota</taxon>
        <taxon>Actinomycetes</taxon>
        <taxon>Mycobacteriales</taxon>
        <taxon>Nocardiaceae</taxon>
        <taxon>Rhodococcus</taxon>
    </lineage>
</organism>
<dbReference type="AlphaFoldDB" id="K8XNQ7"/>
<dbReference type="EMBL" id="AJYC02000026">
    <property type="protein sequence ID" value="EKT83044.1"/>
    <property type="molecule type" value="Genomic_DNA"/>
</dbReference>
<name>K8XNQ7_RHOOP</name>
<reference evidence="1 2" key="1">
    <citation type="journal article" date="2013" name="Genome Announc.">
        <title>Draft Genome Sequence of Rhodococcus opacus Strain M213 Shows a Diverse Catabolic Potential.</title>
        <authorList>
            <person name="Pathak A."/>
            <person name="Green S.J."/>
            <person name="Ogram A."/>
            <person name="Chauhan A."/>
        </authorList>
    </citation>
    <scope>NUCLEOTIDE SEQUENCE [LARGE SCALE GENOMIC DNA]</scope>
    <source>
        <strain evidence="1 2">M213</strain>
    </source>
</reference>
<evidence type="ECO:0008006" key="3">
    <source>
        <dbReference type="Google" id="ProtNLM"/>
    </source>
</evidence>
<comment type="caution">
    <text evidence="1">The sequence shown here is derived from an EMBL/GenBank/DDBJ whole genome shotgun (WGS) entry which is preliminary data.</text>
</comment>
<dbReference type="RefSeq" id="WP_005254971.1">
    <property type="nucleotide sequence ID" value="NZ_AJYC02000026.1"/>
</dbReference>
<evidence type="ECO:0000313" key="2">
    <source>
        <dbReference type="Proteomes" id="UP000005951"/>
    </source>
</evidence>
<protein>
    <recommendedName>
        <fullName evidence="3">Head-to-tail stopper</fullName>
    </recommendedName>
</protein>
<evidence type="ECO:0000313" key="1">
    <source>
        <dbReference type="EMBL" id="EKT83044.1"/>
    </source>
</evidence>
<proteinExistence type="predicted"/>
<accession>K8XNQ7</accession>